<dbReference type="InterPro" id="IPR020892">
    <property type="entry name" value="Cyclophilin-type_PPIase_CS"/>
</dbReference>
<gene>
    <name evidence="6" type="ORF">KM029_08800</name>
</gene>
<dbReference type="PANTHER" id="PTHR45625:SF4">
    <property type="entry name" value="PEPTIDYLPROLYL ISOMERASE DOMAIN AND WD REPEAT-CONTAINING PROTEIN 1"/>
    <property type="match status" value="1"/>
</dbReference>
<organism evidence="6 7">
    <name type="scientific">Flammeovirga kamogawensis</name>
    <dbReference type="NCBI Taxonomy" id="373891"/>
    <lineage>
        <taxon>Bacteria</taxon>
        <taxon>Pseudomonadati</taxon>
        <taxon>Bacteroidota</taxon>
        <taxon>Cytophagia</taxon>
        <taxon>Cytophagales</taxon>
        <taxon>Flammeovirgaceae</taxon>
        <taxon>Flammeovirga</taxon>
    </lineage>
</organism>
<sequence length="212" mass="23943">MRSIPLFLTIILCFLTINSSFAKKKKKIKGKDEVVYIETSFGEIIILLFDETPEHKKNFLRLAKDDFYNGTTFHRVLKDFMIQGGDPNTRSGNDSSRIGIGNPGYTINSEFVEGLNHDYGMIGAARQNDEINPSKSSSGSQFYIVEAKEGAHHLDGNYTVFGYVVEGMDIVEKIAETDINADGKPLDRIEINIKVVKEKKRDLAKKYELRII</sequence>
<dbReference type="Gene3D" id="2.40.100.10">
    <property type="entry name" value="Cyclophilin-like"/>
    <property type="match status" value="1"/>
</dbReference>
<accession>A0ABX8GZI7</accession>
<evidence type="ECO:0000259" key="5">
    <source>
        <dbReference type="PROSITE" id="PS50072"/>
    </source>
</evidence>
<dbReference type="CDD" id="cd00317">
    <property type="entry name" value="cyclophilin"/>
    <property type="match status" value="1"/>
</dbReference>
<name>A0ABX8GZI7_9BACT</name>
<evidence type="ECO:0000313" key="6">
    <source>
        <dbReference type="EMBL" id="QWG09025.1"/>
    </source>
</evidence>
<comment type="function">
    <text evidence="4">PPIases accelerate the folding of proteins. It catalyzes the cis-trans isomerization of proline imidic peptide bonds in oligopeptides.</text>
</comment>
<dbReference type="GO" id="GO:0016853">
    <property type="term" value="F:isomerase activity"/>
    <property type="evidence" value="ECO:0007669"/>
    <property type="project" value="UniProtKB-KW"/>
</dbReference>
<evidence type="ECO:0000256" key="4">
    <source>
        <dbReference type="RuleBase" id="RU363019"/>
    </source>
</evidence>
<protein>
    <recommendedName>
        <fullName evidence="4">Peptidyl-prolyl cis-trans isomerase</fullName>
        <shortName evidence="4">PPIase</shortName>
        <ecNumber evidence="4">5.2.1.8</ecNumber>
    </recommendedName>
</protein>
<evidence type="ECO:0000256" key="3">
    <source>
        <dbReference type="ARBA" id="ARBA00023235"/>
    </source>
</evidence>
<dbReference type="PROSITE" id="PS50072">
    <property type="entry name" value="CSA_PPIASE_2"/>
    <property type="match status" value="1"/>
</dbReference>
<feature type="domain" description="PPIase cyclophilin-type" evidence="5">
    <location>
        <begin position="33"/>
        <end position="191"/>
    </location>
</feature>
<dbReference type="Proteomes" id="UP000682802">
    <property type="component" value="Chromosome 1"/>
</dbReference>
<keyword evidence="3 4" id="KW-0413">Isomerase</keyword>
<dbReference type="PANTHER" id="PTHR45625">
    <property type="entry name" value="PEPTIDYL-PROLYL CIS-TRANS ISOMERASE-RELATED"/>
    <property type="match status" value="1"/>
</dbReference>
<dbReference type="SUPFAM" id="SSF50891">
    <property type="entry name" value="Cyclophilin-like"/>
    <property type="match status" value="1"/>
</dbReference>
<dbReference type="InterPro" id="IPR044666">
    <property type="entry name" value="Cyclophilin_A-like"/>
</dbReference>
<dbReference type="RefSeq" id="WP_144072929.1">
    <property type="nucleotide sequence ID" value="NZ_CP076128.1"/>
</dbReference>
<dbReference type="InterPro" id="IPR002130">
    <property type="entry name" value="Cyclophilin-type_PPIase_dom"/>
</dbReference>
<dbReference type="InterPro" id="IPR029000">
    <property type="entry name" value="Cyclophilin-like_dom_sf"/>
</dbReference>
<evidence type="ECO:0000256" key="2">
    <source>
        <dbReference type="ARBA" id="ARBA00023110"/>
    </source>
</evidence>
<comment type="catalytic activity">
    <reaction evidence="4">
        <text>[protein]-peptidylproline (omega=180) = [protein]-peptidylproline (omega=0)</text>
        <dbReference type="Rhea" id="RHEA:16237"/>
        <dbReference type="Rhea" id="RHEA-COMP:10747"/>
        <dbReference type="Rhea" id="RHEA-COMP:10748"/>
        <dbReference type="ChEBI" id="CHEBI:83833"/>
        <dbReference type="ChEBI" id="CHEBI:83834"/>
        <dbReference type="EC" id="5.2.1.8"/>
    </reaction>
</comment>
<evidence type="ECO:0000256" key="1">
    <source>
        <dbReference type="ARBA" id="ARBA00007365"/>
    </source>
</evidence>
<keyword evidence="7" id="KW-1185">Reference proteome</keyword>
<dbReference type="EC" id="5.2.1.8" evidence="4"/>
<comment type="similarity">
    <text evidence="1 4">Belongs to the cyclophilin-type PPIase family.</text>
</comment>
<reference evidence="6 7" key="1">
    <citation type="submission" date="2021-05" db="EMBL/GenBank/DDBJ databases">
        <title>Comparative genomic studies on the polysaccharide-degrading batcterial strains of the Flammeovirga genus.</title>
        <authorList>
            <person name="Zewei F."/>
            <person name="Zheng Z."/>
            <person name="Yu L."/>
            <person name="Ruyue G."/>
            <person name="Yanhong M."/>
            <person name="Yuanyuan C."/>
            <person name="Jingyan G."/>
            <person name="Wenjun H."/>
        </authorList>
    </citation>
    <scope>NUCLEOTIDE SEQUENCE [LARGE SCALE GENOMIC DNA]</scope>
    <source>
        <strain evidence="6 7">YS10</strain>
    </source>
</reference>
<evidence type="ECO:0000313" key="7">
    <source>
        <dbReference type="Proteomes" id="UP000682802"/>
    </source>
</evidence>
<dbReference type="PROSITE" id="PS00170">
    <property type="entry name" value="CSA_PPIASE_1"/>
    <property type="match status" value="1"/>
</dbReference>
<keyword evidence="2 4" id="KW-0697">Rotamase</keyword>
<dbReference type="Pfam" id="PF00160">
    <property type="entry name" value="Pro_isomerase"/>
    <property type="match status" value="1"/>
</dbReference>
<dbReference type="EMBL" id="CP076128">
    <property type="protein sequence ID" value="QWG09025.1"/>
    <property type="molecule type" value="Genomic_DNA"/>
</dbReference>
<proteinExistence type="inferred from homology"/>
<dbReference type="PRINTS" id="PR00153">
    <property type="entry name" value="CSAPPISMRASE"/>
</dbReference>